<protein>
    <submittedName>
        <fullName evidence="2">Uncharacterized protein</fullName>
    </submittedName>
</protein>
<dbReference type="AlphaFoldDB" id="A0A822DPG8"/>
<evidence type="ECO:0000313" key="2">
    <source>
        <dbReference type="EMBL" id="CAF5076236.1"/>
    </source>
</evidence>
<evidence type="ECO:0000313" key="3">
    <source>
        <dbReference type="Proteomes" id="UP000663848"/>
    </source>
</evidence>
<feature type="compositionally biased region" description="Polar residues" evidence="1">
    <location>
        <begin position="18"/>
        <end position="37"/>
    </location>
</feature>
<feature type="non-terminal residue" evidence="2">
    <location>
        <position position="1"/>
    </location>
</feature>
<reference evidence="2" key="1">
    <citation type="submission" date="2021-02" db="EMBL/GenBank/DDBJ databases">
        <authorList>
            <person name="Nowell W R."/>
        </authorList>
    </citation>
    <scope>NUCLEOTIDE SEQUENCE</scope>
</reference>
<organism evidence="2 3">
    <name type="scientific">Rotaria socialis</name>
    <dbReference type="NCBI Taxonomy" id="392032"/>
    <lineage>
        <taxon>Eukaryota</taxon>
        <taxon>Metazoa</taxon>
        <taxon>Spiralia</taxon>
        <taxon>Gnathifera</taxon>
        <taxon>Rotifera</taxon>
        <taxon>Eurotatoria</taxon>
        <taxon>Bdelloidea</taxon>
        <taxon>Philodinida</taxon>
        <taxon>Philodinidae</taxon>
        <taxon>Rotaria</taxon>
    </lineage>
</organism>
<evidence type="ECO:0000256" key="1">
    <source>
        <dbReference type="SAM" id="MobiDB-lite"/>
    </source>
</evidence>
<gene>
    <name evidence="2" type="ORF">QYT958_LOCUS43615</name>
</gene>
<sequence length="78" mass="8652">ASSSSSVRPKEEKICLHSASSNENSILTQNKMYTASNRTDEENSSTVPNHTEENPMNKSFKRKVVSFSAMPCEKKVAD</sequence>
<feature type="non-terminal residue" evidence="2">
    <location>
        <position position="78"/>
    </location>
</feature>
<dbReference type="Proteomes" id="UP000663848">
    <property type="component" value="Unassembled WGS sequence"/>
</dbReference>
<accession>A0A822DPG8</accession>
<name>A0A822DPG8_9BILA</name>
<comment type="caution">
    <text evidence="2">The sequence shown here is derived from an EMBL/GenBank/DDBJ whole genome shotgun (WGS) entry which is preliminary data.</text>
</comment>
<feature type="region of interest" description="Disordered" evidence="1">
    <location>
        <begin position="1"/>
        <end position="58"/>
    </location>
</feature>
<proteinExistence type="predicted"/>
<dbReference type="EMBL" id="CAJOBR010062827">
    <property type="protein sequence ID" value="CAF5076236.1"/>
    <property type="molecule type" value="Genomic_DNA"/>
</dbReference>